<protein>
    <submittedName>
        <fullName evidence="1">Uncharacterized protein</fullName>
    </submittedName>
</protein>
<keyword evidence="2" id="KW-1185">Reference proteome</keyword>
<dbReference type="Proteomes" id="UP001056120">
    <property type="component" value="Linkage Group LG27"/>
</dbReference>
<sequence length="114" mass="13740">MRWQCTCDRKETDFVKELLYSVSPSATFNLFLHRPDNHQSTICHLHYRQLAIPSFHSLITDVPPFGLVVPDFQKSEKQKKIEAAFLFEGRLTKKRRRLRMKKRRRTTRRYIMES</sequence>
<comment type="caution">
    <text evidence="1">The sequence shown here is derived from an EMBL/GenBank/DDBJ whole genome shotgun (WGS) entry which is preliminary data.</text>
</comment>
<organism evidence="1 2">
    <name type="scientific">Smallanthus sonchifolius</name>
    <dbReference type="NCBI Taxonomy" id="185202"/>
    <lineage>
        <taxon>Eukaryota</taxon>
        <taxon>Viridiplantae</taxon>
        <taxon>Streptophyta</taxon>
        <taxon>Embryophyta</taxon>
        <taxon>Tracheophyta</taxon>
        <taxon>Spermatophyta</taxon>
        <taxon>Magnoliopsida</taxon>
        <taxon>eudicotyledons</taxon>
        <taxon>Gunneridae</taxon>
        <taxon>Pentapetalae</taxon>
        <taxon>asterids</taxon>
        <taxon>campanulids</taxon>
        <taxon>Asterales</taxon>
        <taxon>Asteraceae</taxon>
        <taxon>Asteroideae</taxon>
        <taxon>Heliantheae alliance</taxon>
        <taxon>Millerieae</taxon>
        <taxon>Smallanthus</taxon>
    </lineage>
</organism>
<accession>A0ACB8YMQ9</accession>
<name>A0ACB8YMQ9_9ASTR</name>
<evidence type="ECO:0000313" key="1">
    <source>
        <dbReference type="EMBL" id="KAI3686355.1"/>
    </source>
</evidence>
<evidence type="ECO:0000313" key="2">
    <source>
        <dbReference type="Proteomes" id="UP001056120"/>
    </source>
</evidence>
<proteinExistence type="predicted"/>
<reference evidence="2" key="1">
    <citation type="journal article" date="2022" name="Mol. Ecol. Resour.">
        <title>The genomes of chicory, endive, great burdock and yacon provide insights into Asteraceae palaeo-polyploidization history and plant inulin production.</title>
        <authorList>
            <person name="Fan W."/>
            <person name="Wang S."/>
            <person name="Wang H."/>
            <person name="Wang A."/>
            <person name="Jiang F."/>
            <person name="Liu H."/>
            <person name="Zhao H."/>
            <person name="Xu D."/>
            <person name="Zhang Y."/>
        </authorList>
    </citation>
    <scope>NUCLEOTIDE SEQUENCE [LARGE SCALE GENOMIC DNA]</scope>
    <source>
        <strain evidence="2">cv. Yunnan</strain>
    </source>
</reference>
<gene>
    <name evidence="1" type="ORF">L1987_80030</name>
</gene>
<dbReference type="EMBL" id="CM042044">
    <property type="protein sequence ID" value="KAI3686355.1"/>
    <property type="molecule type" value="Genomic_DNA"/>
</dbReference>
<reference evidence="1 2" key="2">
    <citation type="journal article" date="2022" name="Mol. Ecol. Resour.">
        <title>The genomes of chicory, endive, great burdock and yacon provide insights into Asteraceae paleo-polyploidization history and plant inulin production.</title>
        <authorList>
            <person name="Fan W."/>
            <person name="Wang S."/>
            <person name="Wang H."/>
            <person name="Wang A."/>
            <person name="Jiang F."/>
            <person name="Liu H."/>
            <person name="Zhao H."/>
            <person name="Xu D."/>
            <person name="Zhang Y."/>
        </authorList>
    </citation>
    <scope>NUCLEOTIDE SEQUENCE [LARGE SCALE GENOMIC DNA]</scope>
    <source>
        <strain evidence="2">cv. Yunnan</strain>
        <tissue evidence="1">Leaves</tissue>
    </source>
</reference>